<comment type="caution">
    <text evidence="1">The sequence shown here is derived from an EMBL/GenBank/DDBJ whole genome shotgun (WGS) entry which is preliminary data.</text>
</comment>
<gene>
    <name evidence="1" type="ORF">LCGC14_0377070</name>
</gene>
<organism evidence="1">
    <name type="scientific">marine sediment metagenome</name>
    <dbReference type="NCBI Taxonomy" id="412755"/>
    <lineage>
        <taxon>unclassified sequences</taxon>
        <taxon>metagenomes</taxon>
        <taxon>ecological metagenomes</taxon>
    </lineage>
</organism>
<proteinExistence type="predicted"/>
<dbReference type="AlphaFoldDB" id="A0A0F9VQU8"/>
<dbReference type="EMBL" id="LAZR01000303">
    <property type="protein sequence ID" value="KKN75831.1"/>
    <property type="molecule type" value="Genomic_DNA"/>
</dbReference>
<protein>
    <submittedName>
        <fullName evidence="1">Uncharacterized protein</fullName>
    </submittedName>
</protein>
<name>A0A0F9VQU8_9ZZZZ</name>
<reference evidence="1" key="1">
    <citation type="journal article" date="2015" name="Nature">
        <title>Complex archaea that bridge the gap between prokaryotes and eukaryotes.</title>
        <authorList>
            <person name="Spang A."/>
            <person name="Saw J.H."/>
            <person name="Jorgensen S.L."/>
            <person name="Zaremba-Niedzwiedzka K."/>
            <person name="Martijn J."/>
            <person name="Lind A.E."/>
            <person name="van Eijk R."/>
            <person name="Schleper C."/>
            <person name="Guy L."/>
            <person name="Ettema T.J."/>
        </authorList>
    </citation>
    <scope>NUCLEOTIDE SEQUENCE</scope>
</reference>
<accession>A0A0F9VQU8</accession>
<sequence length="120" mass="13381">MPDEHTPTTQFHINICQGCLDLEGEMCDTPECIFCRRTMKEVSEYLDVLLIRPVIDGVQVEVIETYNKDQKTVDALVTACEELSGDLCEAVAMLKGDSLVAWESTMSRAQIVVAQAKVKK</sequence>
<evidence type="ECO:0000313" key="1">
    <source>
        <dbReference type="EMBL" id="KKN75831.1"/>
    </source>
</evidence>